<feature type="region of interest" description="Disordered" evidence="7">
    <location>
        <begin position="576"/>
        <end position="599"/>
    </location>
</feature>
<dbReference type="PRINTS" id="PR00367">
    <property type="entry name" value="ETHRSPELEMNT"/>
</dbReference>
<reference evidence="9 10" key="1">
    <citation type="submission" date="2024-01" db="EMBL/GenBank/DDBJ databases">
        <title>Genome assemblies of Stephania.</title>
        <authorList>
            <person name="Yang L."/>
        </authorList>
    </citation>
    <scope>NUCLEOTIDE SEQUENCE [LARGE SCALE GENOMIC DNA]</scope>
    <source>
        <strain evidence="9">QJT</strain>
        <tissue evidence="9">Leaf</tissue>
    </source>
</reference>
<gene>
    <name evidence="9" type="ORF">Sjap_011851</name>
</gene>
<dbReference type="CDD" id="cd00018">
    <property type="entry name" value="AP2"/>
    <property type="match status" value="2"/>
</dbReference>
<dbReference type="PANTHER" id="PTHR32467:SF90">
    <property type="entry name" value="AP2-LIKE ETHYLENE-RESPONSIVE TRANSCRIPTION FACTOR AIL1"/>
    <property type="match status" value="1"/>
</dbReference>
<feature type="region of interest" description="Disordered" evidence="7">
    <location>
        <begin position="19"/>
        <end position="48"/>
    </location>
</feature>
<evidence type="ECO:0000256" key="2">
    <source>
        <dbReference type="ARBA" id="ARBA00022737"/>
    </source>
</evidence>
<sequence length="610" mass="68813">MSNWLGFSLTPPPHLATTLQQQQQHGLCEDGEDQHGHHHHHHEHIMPLRSDGSLCVVDPFKRSSSSSSNGGDWIASNEREIIVPKLEDFLGGYANSSHDHHHQHHEPMFLHESTQHESPSMINMNIPFNDIITNGSTSCHDDHDHDHDHEGNNNLTLLDPTTNHEGFHNHYSNSIYPSHHHHHQHATHLENATSISGFKSWLRQTPFTPSSSTHEKSLSLSMSAVNASQQQEELVISSDDRKRNQIVLHAKSASKDPVSRKSIDTFGQRTSQYRGVTRHRWTGRYEAHLWDNSCRKEGQTRKGRQGGYDKEEKAARAYDLAALKYWGPTTHINFPLSTYEKELEEMKNMTRQEFVANLRRKSSGFSRGASVYRGVTRHHQHGRWQARIGRVAGNKDLYLGTFSTQEEAAEAYDIAAIKFRGTSAVTNFDISKYDVKRICSSSTLIGGELAKRGPKDSIDEPIEAPLAITSNICDSGSTNEEHELADMVWANNSNSTTSATAEDQQQHGHLQNLNIVTDVISMENSLSNNYLSPSSNPESPRTLSSYTMMHSHKINAHEVNGGVIGDYSHSFFPLKYENDDDQNSDRQGADMSPLVHHQQHQQLPLFAWNE</sequence>
<dbReference type="GO" id="GO:0003700">
    <property type="term" value="F:DNA-binding transcription factor activity"/>
    <property type="evidence" value="ECO:0007669"/>
    <property type="project" value="InterPro"/>
</dbReference>
<dbReference type="PROSITE" id="PS51032">
    <property type="entry name" value="AP2_ERF"/>
    <property type="match status" value="2"/>
</dbReference>
<evidence type="ECO:0000256" key="1">
    <source>
        <dbReference type="ARBA" id="ARBA00004123"/>
    </source>
</evidence>
<feature type="domain" description="AP2/ERF" evidence="8">
    <location>
        <begin position="371"/>
        <end position="429"/>
    </location>
</feature>
<dbReference type="Proteomes" id="UP001417504">
    <property type="component" value="Unassembled WGS sequence"/>
</dbReference>
<keyword evidence="3" id="KW-0805">Transcription regulation</keyword>
<evidence type="ECO:0000259" key="8">
    <source>
        <dbReference type="PROSITE" id="PS51032"/>
    </source>
</evidence>
<dbReference type="SUPFAM" id="SSF54171">
    <property type="entry name" value="DNA-binding domain"/>
    <property type="match status" value="2"/>
</dbReference>
<name>A0AAP0P5X7_9MAGN</name>
<feature type="domain" description="AP2/ERF" evidence="8">
    <location>
        <begin position="272"/>
        <end position="335"/>
    </location>
</feature>
<dbReference type="InterPro" id="IPR001471">
    <property type="entry name" value="AP2/ERF_dom"/>
</dbReference>
<keyword evidence="2" id="KW-0677">Repeat</keyword>
<comment type="subcellular location">
    <subcellularLocation>
        <location evidence="1">Nucleus</location>
    </subcellularLocation>
</comment>
<keyword evidence="6" id="KW-0539">Nucleus</keyword>
<dbReference type="FunFam" id="3.30.730.10:FF:000002">
    <property type="entry name" value="AP2-like ethylene-responsive transcription factor"/>
    <property type="match status" value="1"/>
</dbReference>
<evidence type="ECO:0000256" key="5">
    <source>
        <dbReference type="ARBA" id="ARBA00023163"/>
    </source>
</evidence>
<dbReference type="PANTHER" id="PTHR32467">
    <property type="entry name" value="AP2-LIKE ETHYLENE-RESPONSIVE TRANSCRIPTION FACTOR"/>
    <property type="match status" value="1"/>
</dbReference>
<dbReference type="AlphaFoldDB" id="A0AAP0P5X7"/>
<dbReference type="FunFam" id="3.30.730.10:FF:000003">
    <property type="entry name" value="AP2-like ethylene-responsive transcription factor ANT"/>
    <property type="match status" value="1"/>
</dbReference>
<keyword evidence="4" id="KW-0238">DNA-binding</keyword>
<dbReference type="InterPro" id="IPR016177">
    <property type="entry name" value="DNA-bd_dom_sf"/>
</dbReference>
<keyword evidence="5" id="KW-0804">Transcription</keyword>
<accession>A0AAP0P5X7</accession>
<dbReference type="InterPro" id="IPR036955">
    <property type="entry name" value="AP2/ERF_dom_sf"/>
</dbReference>
<comment type="caution">
    <text evidence="9">The sequence shown here is derived from an EMBL/GenBank/DDBJ whole genome shotgun (WGS) entry which is preliminary data.</text>
</comment>
<evidence type="ECO:0000313" key="9">
    <source>
        <dbReference type="EMBL" id="KAK9131364.1"/>
    </source>
</evidence>
<protein>
    <recommendedName>
        <fullName evidence="8">AP2/ERF domain-containing protein</fullName>
    </recommendedName>
</protein>
<evidence type="ECO:0000256" key="6">
    <source>
        <dbReference type="ARBA" id="ARBA00023242"/>
    </source>
</evidence>
<evidence type="ECO:0000256" key="3">
    <source>
        <dbReference type="ARBA" id="ARBA00023015"/>
    </source>
</evidence>
<evidence type="ECO:0000256" key="7">
    <source>
        <dbReference type="SAM" id="MobiDB-lite"/>
    </source>
</evidence>
<organism evidence="9 10">
    <name type="scientific">Stephania japonica</name>
    <dbReference type="NCBI Taxonomy" id="461633"/>
    <lineage>
        <taxon>Eukaryota</taxon>
        <taxon>Viridiplantae</taxon>
        <taxon>Streptophyta</taxon>
        <taxon>Embryophyta</taxon>
        <taxon>Tracheophyta</taxon>
        <taxon>Spermatophyta</taxon>
        <taxon>Magnoliopsida</taxon>
        <taxon>Ranunculales</taxon>
        <taxon>Menispermaceae</taxon>
        <taxon>Menispermoideae</taxon>
        <taxon>Cissampelideae</taxon>
        <taxon>Stephania</taxon>
    </lineage>
</organism>
<evidence type="ECO:0000313" key="10">
    <source>
        <dbReference type="Proteomes" id="UP001417504"/>
    </source>
</evidence>
<dbReference type="GO" id="GO:0005634">
    <property type="term" value="C:nucleus"/>
    <property type="evidence" value="ECO:0007669"/>
    <property type="project" value="UniProtKB-SubCell"/>
</dbReference>
<dbReference type="SMART" id="SM00380">
    <property type="entry name" value="AP2"/>
    <property type="match status" value="2"/>
</dbReference>
<evidence type="ECO:0000256" key="4">
    <source>
        <dbReference type="ARBA" id="ARBA00023125"/>
    </source>
</evidence>
<dbReference type="EMBL" id="JBBNAE010000004">
    <property type="protein sequence ID" value="KAK9131364.1"/>
    <property type="molecule type" value="Genomic_DNA"/>
</dbReference>
<dbReference type="Pfam" id="PF00847">
    <property type="entry name" value="AP2"/>
    <property type="match status" value="2"/>
</dbReference>
<proteinExistence type="predicted"/>
<keyword evidence="10" id="KW-1185">Reference proteome</keyword>
<dbReference type="Gene3D" id="3.30.730.10">
    <property type="entry name" value="AP2/ERF domain"/>
    <property type="match status" value="2"/>
</dbReference>
<dbReference type="GO" id="GO:0003677">
    <property type="term" value="F:DNA binding"/>
    <property type="evidence" value="ECO:0007669"/>
    <property type="project" value="UniProtKB-KW"/>
</dbReference>